<dbReference type="AlphaFoldDB" id="A0AA41JJU8"/>
<dbReference type="Proteomes" id="UP000682266">
    <property type="component" value="Unassembled WGS sequence"/>
</dbReference>
<gene>
    <name evidence="1" type="ORF">KDW93_12275</name>
</gene>
<name>A0AA41JJU8_9BURK</name>
<organism evidence="1 2">
    <name type="scientific">Burkholderia ambifaria</name>
    <dbReference type="NCBI Taxonomy" id="152480"/>
    <lineage>
        <taxon>Bacteria</taxon>
        <taxon>Pseudomonadati</taxon>
        <taxon>Pseudomonadota</taxon>
        <taxon>Betaproteobacteria</taxon>
        <taxon>Burkholderiales</taxon>
        <taxon>Burkholderiaceae</taxon>
        <taxon>Burkholderia</taxon>
        <taxon>Burkholderia cepacia complex</taxon>
    </lineage>
</organism>
<dbReference type="EMBL" id="JAGSVG010000009">
    <property type="protein sequence ID" value="MBR8129745.1"/>
    <property type="molecule type" value="Genomic_DNA"/>
</dbReference>
<protein>
    <submittedName>
        <fullName evidence="1">Uncharacterized protein</fullName>
    </submittedName>
</protein>
<dbReference type="RefSeq" id="WP_146124428.1">
    <property type="nucleotide sequence ID" value="NZ_CADERF010000005.1"/>
</dbReference>
<comment type="caution">
    <text evidence="1">The sequence shown here is derived from an EMBL/GenBank/DDBJ whole genome shotgun (WGS) entry which is preliminary data.</text>
</comment>
<evidence type="ECO:0000313" key="1">
    <source>
        <dbReference type="EMBL" id="MBR8129745.1"/>
    </source>
</evidence>
<accession>A0AA41JJU8</accession>
<sequence>MKPTLINRHVTVAQQGRTIGRHPVGNEKRYSNEYILLPNRLSGASGYRIIDKKVTEIIAGRPTLRLIARRATAHSRVHRIFRNATHSRHDNFIQYRNEIDIIQINRPSIRISRYFAY</sequence>
<proteinExistence type="predicted"/>
<reference evidence="1" key="1">
    <citation type="submission" date="2021-04" db="EMBL/GenBank/DDBJ databases">
        <title>A collection of bacterial strains from the Burkholderia cepacia Research Laboratory and Repository.</title>
        <authorList>
            <person name="Lipuma J."/>
            <person name="Spilker T."/>
        </authorList>
    </citation>
    <scope>NUCLEOTIDE SEQUENCE</scope>
    <source>
        <strain evidence="1">AU36012</strain>
    </source>
</reference>
<evidence type="ECO:0000313" key="2">
    <source>
        <dbReference type="Proteomes" id="UP000682266"/>
    </source>
</evidence>